<reference evidence="1 2" key="1">
    <citation type="submission" date="2016-10" db="EMBL/GenBank/DDBJ databases">
        <title>Complete Genome Assembly of Pantoea stewartii subsp. stewartii DC283, a Corn Pathogen.</title>
        <authorList>
            <person name="Duong D.A."/>
            <person name="Stevens A.M."/>
            <person name="Jensen R.V."/>
        </authorList>
    </citation>
    <scope>NUCLEOTIDE SEQUENCE [LARGE SCALE GENOMIC DNA]</scope>
    <source>
        <strain evidence="1 2">DC283</strain>
    </source>
</reference>
<dbReference type="EMBL" id="CP017581">
    <property type="protein sequence ID" value="ARF48659.1"/>
    <property type="molecule type" value="Genomic_DNA"/>
</dbReference>
<proteinExistence type="predicted"/>
<dbReference type="Proteomes" id="UP000192380">
    <property type="component" value="Chromosome"/>
</dbReference>
<name>A0ABM6K2D6_PANSE</name>
<protein>
    <recommendedName>
        <fullName evidence="3">Phage protein</fullName>
    </recommendedName>
</protein>
<sequence>MIKSKAIIKEIYELTSKVIDSSITDKEKFPCMKNVQGYKVIGIEGVEDLSIALKSMRYKELYQAIFDAGFYNFRFVDGGLIQLFYEFTGFVE</sequence>
<dbReference type="RefSeq" id="WP_052310155.1">
    <property type="nucleotide sequence ID" value="NZ_AHIE01000037.1"/>
</dbReference>
<gene>
    <name evidence="1" type="ORF">DSJ_04375</name>
</gene>
<keyword evidence="2" id="KW-1185">Reference proteome</keyword>
<evidence type="ECO:0008006" key="3">
    <source>
        <dbReference type="Google" id="ProtNLM"/>
    </source>
</evidence>
<evidence type="ECO:0000313" key="1">
    <source>
        <dbReference type="EMBL" id="ARF48659.1"/>
    </source>
</evidence>
<accession>A0ABM6K2D6</accession>
<evidence type="ECO:0000313" key="2">
    <source>
        <dbReference type="Proteomes" id="UP000192380"/>
    </source>
</evidence>
<organism evidence="1 2">
    <name type="scientific">Pantoea stewartii subsp. stewartii DC283</name>
    <dbReference type="NCBI Taxonomy" id="660596"/>
    <lineage>
        <taxon>Bacteria</taxon>
        <taxon>Pseudomonadati</taxon>
        <taxon>Pseudomonadota</taxon>
        <taxon>Gammaproteobacteria</taxon>
        <taxon>Enterobacterales</taxon>
        <taxon>Erwiniaceae</taxon>
        <taxon>Pantoea</taxon>
    </lineage>
</organism>